<feature type="region of interest" description="Disordered" evidence="2">
    <location>
        <begin position="180"/>
        <end position="259"/>
    </location>
</feature>
<evidence type="ECO:0000259" key="3">
    <source>
        <dbReference type="PROSITE" id="PS50157"/>
    </source>
</evidence>
<dbReference type="InterPro" id="IPR036236">
    <property type="entry name" value="Znf_C2H2_sf"/>
</dbReference>
<feature type="compositionally biased region" description="Low complexity" evidence="2">
    <location>
        <begin position="216"/>
        <end position="238"/>
    </location>
</feature>
<dbReference type="Proteomes" id="UP000636800">
    <property type="component" value="Unassembled WGS sequence"/>
</dbReference>
<feature type="compositionally biased region" description="Basic and acidic residues" evidence="2">
    <location>
        <begin position="248"/>
        <end position="259"/>
    </location>
</feature>
<accession>A0A835V676</accession>
<organism evidence="4 5">
    <name type="scientific">Vanilla planifolia</name>
    <name type="common">Vanilla</name>
    <dbReference type="NCBI Taxonomy" id="51239"/>
    <lineage>
        <taxon>Eukaryota</taxon>
        <taxon>Viridiplantae</taxon>
        <taxon>Streptophyta</taxon>
        <taxon>Embryophyta</taxon>
        <taxon>Tracheophyta</taxon>
        <taxon>Spermatophyta</taxon>
        <taxon>Magnoliopsida</taxon>
        <taxon>Liliopsida</taxon>
        <taxon>Asparagales</taxon>
        <taxon>Orchidaceae</taxon>
        <taxon>Vanilloideae</taxon>
        <taxon>Vanilleae</taxon>
        <taxon>Vanilla</taxon>
    </lineage>
</organism>
<protein>
    <recommendedName>
        <fullName evidence="3">C2H2-type domain-containing protein</fullName>
    </recommendedName>
</protein>
<keyword evidence="1" id="KW-0863">Zinc-finger</keyword>
<dbReference type="GO" id="GO:0010090">
    <property type="term" value="P:trichome morphogenesis"/>
    <property type="evidence" value="ECO:0007669"/>
    <property type="project" value="InterPro"/>
</dbReference>
<dbReference type="Gene3D" id="3.30.160.60">
    <property type="entry name" value="Classic Zinc Finger"/>
    <property type="match status" value="1"/>
</dbReference>
<evidence type="ECO:0000313" key="5">
    <source>
        <dbReference type="Proteomes" id="UP000636800"/>
    </source>
</evidence>
<comment type="caution">
    <text evidence="4">The sequence shown here is derived from an EMBL/GenBank/DDBJ whole genome shotgun (WGS) entry which is preliminary data.</text>
</comment>
<gene>
    <name evidence="4" type="ORF">HPP92_009324</name>
</gene>
<dbReference type="GO" id="GO:0008270">
    <property type="term" value="F:zinc ion binding"/>
    <property type="evidence" value="ECO:0007669"/>
    <property type="project" value="UniProtKB-KW"/>
</dbReference>
<keyword evidence="1" id="KW-0479">Metal-binding</keyword>
<evidence type="ECO:0000313" key="4">
    <source>
        <dbReference type="EMBL" id="KAG0485245.1"/>
    </source>
</evidence>
<proteinExistence type="predicted"/>
<dbReference type="SUPFAM" id="SSF57667">
    <property type="entry name" value="beta-beta-alpha zinc fingers"/>
    <property type="match status" value="1"/>
</dbReference>
<dbReference type="AlphaFoldDB" id="A0A835V676"/>
<dbReference type="GO" id="GO:0009739">
    <property type="term" value="P:response to gibberellin"/>
    <property type="evidence" value="ECO:0007669"/>
    <property type="project" value="InterPro"/>
</dbReference>
<dbReference type="PROSITE" id="PS50157">
    <property type="entry name" value="ZINC_FINGER_C2H2_2"/>
    <property type="match status" value="1"/>
</dbReference>
<reference evidence="4 5" key="1">
    <citation type="journal article" date="2020" name="Nat. Food">
        <title>A phased Vanilla planifolia genome enables genetic improvement of flavour and production.</title>
        <authorList>
            <person name="Hasing T."/>
            <person name="Tang H."/>
            <person name="Brym M."/>
            <person name="Khazi F."/>
            <person name="Huang T."/>
            <person name="Chambers A.H."/>
        </authorList>
    </citation>
    <scope>NUCLEOTIDE SEQUENCE [LARGE SCALE GENOMIC DNA]</scope>
    <source>
        <tissue evidence="4">Leaf</tissue>
    </source>
</reference>
<dbReference type="PANTHER" id="PTHR46547:SF7">
    <property type="entry name" value="ZINC FINGER PROTEIN GIS"/>
    <property type="match status" value="1"/>
</dbReference>
<keyword evidence="1" id="KW-0862">Zinc</keyword>
<evidence type="ECO:0000256" key="2">
    <source>
        <dbReference type="SAM" id="MobiDB-lite"/>
    </source>
</evidence>
<dbReference type="Pfam" id="PF13912">
    <property type="entry name" value="zf-C2H2_6"/>
    <property type="match status" value="1"/>
</dbReference>
<keyword evidence="5" id="KW-1185">Reference proteome</keyword>
<dbReference type="PROSITE" id="PS00028">
    <property type="entry name" value="ZINC_FINGER_C2H2_1"/>
    <property type="match status" value="1"/>
</dbReference>
<sequence>MSERETRDLMSVESFSQLPFIRREKPHQPPIRLFGFDFPSEANTASSSTTATASPASDIGNITPSSAPADGGNRKFECHYCLRNFPTSQALGGHQNAHKRERQNAKRAHLHSSLAAEAHLHGGLLGAYHRLAVPTPSTSRFVFDNPPPPPSTYPPWNLATHGGRFFGGLGTVAQPITGNPLPGLWRDPPTTQFTATPTPPPPPPGSFRGDDIRMVATAAAATGRAGAGSSSSSSSAASPRDAPGQQLELKDGVSLDLHL</sequence>
<dbReference type="PANTHER" id="PTHR46547">
    <property type="entry name" value="ZINC FINGER PROTEIN GIS"/>
    <property type="match status" value="1"/>
</dbReference>
<dbReference type="EMBL" id="JADCNL010000004">
    <property type="protein sequence ID" value="KAG0485245.1"/>
    <property type="molecule type" value="Genomic_DNA"/>
</dbReference>
<feature type="compositionally biased region" description="Low complexity" evidence="2">
    <location>
        <begin position="44"/>
        <end position="57"/>
    </location>
</feature>
<dbReference type="InterPro" id="IPR044291">
    <property type="entry name" value="GIS/GIS2/ZFP8"/>
</dbReference>
<feature type="region of interest" description="Disordered" evidence="2">
    <location>
        <begin position="44"/>
        <end position="69"/>
    </location>
</feature>
<dbReference type="GO" id="GO:0003700">
    <property type="term" value="F:DNA-binding transcription factor activity"/>
    <property type="evidence" value="ECO:0007669"/>
    <property type="project" value="InterPro"/>
</dbReference>
<name>A0A835V676_VANPL</name>
<dbReference type="OrthoDB" id="408373at2759"/>
<evidence type="ECO:0000256" key="1">
    <source>
        <dbReference type="PROSITE-ProRule" id="PRU00042"/>
    </source>
</evidence>
<feature type="domain" description="C2H2-type" evidence="3">
    <location>
        <begin position="76"/>
        <end position="103"/>
    </location>
</feature>
<dbReference type="InterPro" id="IPR013087">
    <property type="entry name" value="Znf_C2H2_type"/>
</dbReference>